<evidence type="ECO:0000256" key="2">
    <source>
        <dbReference type="SAM" id="SignalP"/>
    </source>
</evidence>
<organism evidence="4 5">
    <name type="scientific">Candidatus Gottesmanbacteria bacterium RIFCSPLOWO2_01_FULL_43_11b</name>
    <dbReference type="NCBI Taxonomy" id="1798392"/>
    <lineage>
        <taxon>Bacteria</taxon>
        <taxon>Candidatus Gottesmaniibacteriota</taxon>
    </lineage>
</organism>
<gene>
    <name evidence="4" type="ORF">A3A79_02840</name>
</gene>
<evidence type="ECO:0000313" key="4">
    <source>
        <dbReference type="EMBL" id="OGG24108.1"/>
    </source>
</evidence>
<evidence type="ECO:0000313" key="5">
    <source>
        <dbReference type="Proteomes" id="UP000178759"/>
    </source>
</evidence>
<name>A0A1F6AH80_9BACT</name>
<feature type="chain" id="PRO_5009522974" description="Sporulation stage II protein D amidase enhancer LytB N-terminal domain-containing protein" evidence="2">
    <location>
        <begin position="20"/>
        <end position="561"/>
    </location>
</feature>
<evidence type="ECO:0000259" key="3">
    <source>
        <dbReference type="Pfam" id="PF08486"/>
    </source>
</evidence>
<feature type="signal peptide" evidence="2">
    <location>
        <begin position="1"/>
        <end position="19"/>
    </location>
</feature>
<feature type="coiled-coil region" evidence="1">
    <location>
        <begin position="147"/>
        <end position="181"/>
    </location>
</feature>
<dbReference type="Gene3D" id="6.10.250.3150">
    <property type="match status" value="1"/>
</dbReference>
<dbReference type="Pfam" id="PF08486">
    <property type="entry name" value="SpoIID"/>
    <property type="match status" value="1"/>
</dbReference>
<reference evidence="4 5" key="1">
    <citation type="journal article" date="2016" name="Nat. Commun.">
        <title>Thousands of microbial genomes shed light on interconnected biogeochemical processes in an aquifer system.</title>
        <authorList>
            <person name="Anantharaman K."/>
            <person name="Brown C.T."/>
            <person name="Hug L.A."/>
            <person name="Sharon I."/>
            <person name="Castelle C.J."/>
            <person name="Probst A.J."/>
            <person name="Thomas B.C."/>
            <person name="Singh A."/>
            <person name="Wilkins M.J."/>
            <person name="Karaoz U."/>
            <person name="Brodie E.L."/>
            <person name="Williams K.H."/>
            <person name="Hubbard S.S."/>
            <person name="Banfield J.F."/>
        </authorList>
    </citation>
    <scope>NUCLEOTIDE SEQUENCE [LARGE SCALE GENOMIC DNA]</scope>
</reference>
<sequence length="561" mass="61242">MRKFFFVLFILLSLPAVIAAQTCDPTCSNAIECRDKIAKCQEAWNQMEAAKEPHVTALRKMESDIAAFQNRIKTIEADVVKKAAAIVQGEKELAGYLDLAGRRIRQLYMKTLFNNPFVTFLSSTNIGSILRALVYQQSVINEDKKAITQTALSVKDLEDKRNNLEAEKESLAYLKEETDKRAESVRKLVGEAEAYQSQLTGIISSLTTQQQSILNARGGTFTTSVGDVPLADDPNAAPTYNPGFSPAFAGFSFGAYTHKKGMSQYGAKGRAESNQTYEQILQAYYGKTPTGKDTGGTISVQGYGNLDFEGYYMMGIAEMPSSFPKNALKAQAVAARTYAYRYKSGGSTICTTQSCQVFSKSKADNPPGEWKSAVEETRGQVLEDVVGYYSSTTGGYITTMGWDTTCGNQGCWTGGAYEKIASSPWFYKGWYTSDYYNNSAKCNRSHPWLNGEEFADILNAWVALTGGGDKSRVLPITINSCSIGGSTGNPYSISELRDIGGFTSVSSVSVTYNSGGYTESVILQTNKGSVTISGSDFKQAFNLRAPGYISIRSSLFNIEKK</sequence>
<evidence type="ECO:0000256" key="1">
    <source>
        <dbReference type="SAM" id="Coils"/>
    </source>
</evidence>
<keyword evidence="1" id="KW-0175">Coiled coil</keyword>
<comment type="caution">
    <text evidence="4">The sequence shown here is derived from an EMBL/GenBank/DDBJ whole genome shotgun (WGS) entry which is preliminary data.</text>
</comment>
<proteinExistence type="predicted"/>
<dbReference type="InterPro" id="IPR013693">
    <property type="entry name" value="SpoIID/LytB_N"/>
</dbReference>
<feature type="domain" description="Sporulation stage II protein D amidase enhancer LytB N-terminal" evidence="3">
    <location>
        <begin position="317"/>
        <end position="382"/>
    </location>
</feature>
<protein>
    <recommendedName>
        <fullName evidence="3">Sporulation stage II protein D amidase enhancer LytB N-terminal domain-containing protein</fullName>
    </recommendedName>
</protein>
<dbReference type="AlphaFoldDB" id="A0A1F6AH80"/>
<keyword evidence="2" id="KW-0732">Signal</keyword>
<dbReference type="EMBL" id="MFJV01000001">
    <property type="protein sequence ID" value="OGG24108.1"/>
    <property type="molecule type" value="Genomic_DNA"/>
</dbReference>
<accession>A0A1F6AH80</accession>
<dbReference type="STRING" id="1798392.A3A79_02840"/>
<dbReference type="Proteomes" id="UP000178759">
    <property type="component" value="Unassembled WGS sequence"/>
</dbReference>